<evidence type="ECO:0000256" key="1">
    <source>
        <dbReference type="SAM" id="MobiDB-lite"/>
    </source>
</evidence>
<reference evidence="4" key="1">
    <citation type="submission" date="2018-07" db="EMBL/GenBank/DDBJ databases">
        <authorList>
            <person name="Zhao J."/>
        </authorList>
    </citation>
    <scope>NUCLEOTIDE SEQUENCE [LARGE SCALE GENOMIC DNA]</scope>
    <source>
        <strain evidence="4">GSSD-12</strain>
    </source>
</reference>
<evidence type="ECO:0000256" key="2">
    <source>
        <dbReference type="SAM" id="Phobius"/>
    </source>
</evidence>
<accession>A0A345HRK9</accession>
<feature type="region of interest" description="Disordered" evidence="1">
    <location>
        <begin position="1"/>
        <end position="33"/>
    </location>
</feature>
<keyword evidence="2" id="KW-1133">Transmembrane helix</keyword>
<dbReference type="Proteomes" id="UP000253868">
    <property type="component" value="Chromosome"/>
</dbReference>
<name>A0A345HRK9_9ACTN</name>
<keyword evidence="4" id="KW-1185">Reference proteome</keyword>
<evidence type="ECO:0000313" key="3">
    <source>
        <dbReference type="EMBL" id="AXG79333.1"/>
    </source>
</evidence>
<dbReference type="AlphaFoldDB" id="A0A345HRK9"/>
<evidence type="ECO:0000313" key="4">
    <source>
        <dbReference type="Proteomes" id="UP000253868"/>
    </source>
</evidence>
<dbReference type="RefSeq" id="WP_114660665.1">
    <property type="nucleotide sequence ID" value="NZ_CP031194.1"/>
</dbReference>
<dbReference type="KEGG" id="spad:DVK44_18615"/>
<feature type="transmembrane region" description="Helical" evidence="2">
    <location>
        <begin position="39"/>
        <end position="60"/>
    </location>
</feature>
<proteinExistence type="predicted"/>
<sequence length="268" mass="28971">MDTTHTEPQTEPEAELQTEPEHQPAAHPAPRTRRRGRTALLIATAAVLGIVAGTATGYAVQADRDPTPLPVLAQPGGVPYPAKPLAASGGAGAKAAVDPPGTVRDLRKLLIGRPAGSRAHEPESMEDGWMSVAGYAQYFNSPVDTFTWLVGDDVRRIAATSWLEGEHRQVDVMLVEFQPGAYTTVLKEIDTVRSRGYTDVTSGGAAAGSVRGGYYLFEPRQEAGFLPVYQALGYAGRGDVKVEIHLYDSRPIAERDIRKLTERQLERL</sequence>
<keyword evidence="2" id="KW-0472">Membrane</keyword>
<dbReference type="OrthoDB" id="3852193at2"/>
<protein>
    <submittedName>
        <fullName evidence="3">Uncharacterized protein</fullName>
    </submittedName>
</protein>
<gene>
    <name evidence="3" type="ORF">DVK44_18615</name>
</gene>
<keyword evidence="2" id="KW-0812">Transmembrane</keyword>
<dbReference type="EMBL" id="CP031194">
    <property type="protein sequence ID" value="AXG79333.1"/>
    <property type="molecule type" value="Genomic_DNA"/>
</dbReference>
<organism evidence="3 4">
    <name type="scientific">Streptomyces paludis</name>
    <dbReference type="NCBI Taxonomy" id="2282738"/>
    <lineage>
        <taxon>Bacteria</taxon>
        <taxon>Bacillati</taxon>
        <taxon>Actinomycetota</taxon>
        <taxon>Actinomycetes</taxon>
        <taxon>Kitasatosporales</taxon>
        <taxon>Streptomycetaceae</taxon>
        <taxon>Streptomyces</taxon>
    </lineage>
</organism>